<reference evidence="15 16" key="1">
    <citation type="submission" date="2015-01" db="EMBL/GenBank/DDBJ databases">
        <title>Draft genome sequence of Pedobacter sp. NL19 isolated from sludge of an effluent treatment pond in an abandoned uranium mine.</title>
        <authorList>
            <person name="Santos T."/>
            <person name="Caetano T."/>
            <person name="Covas C."/>
            <person name="Cruz A."/>
            <person name="Mendo S."/>
        </authorList>
    </citation>
    <scope>NUCLEOTIDE SEQUENCE [LARGE SCALE GENOMIC DNA]</scope>
    <source>
        <strain evidence="15 16">NL19</strain>
    </source>
</reference>
<dbReference type="NCBIfam" id="TIGR01143">
    <property type="entry name" value="murF"/>
    <property type="match status" value="1"/>
</dbReference>
<dbReference type="Gene3D" id="3.40.1390.10">
    <property type="entry name" value="MurE/MurF, N-terminal domain"/>
    <property type="match status" value="1"/>
</dbReference>
<dbReference type="InterPro" id="IPR035911">
    <property type="entry name" value="MurE/MurF_N"/>
</dbReference>
<keyword evidence="4 10" id="KW-0547">Nucleotide-binding</keyword>
<evidence type="ECO:0000256" key="1">
    <source>
        <dbReference type="ARBA" id="ARBA00022490"/>
    </source>
</evidence>
<evidence type="ECO:0000256" key="4">
    <source>
        <dbReference type="ARBA" id="ARBA00022741"/>
    </source>
</evidence>
<keyword evidence="2 10" id="KW-0436">Ligase</keyword>
<dbReference type="Pfam" id="PF08245">
    <property type="entry name" value="Mur_ligase_M"/>
    <property type="match status" value="1"/>
</dbReference>
<feature type="domain" description="Mur ligase N-terminal catalytic" evidence="12">
    <location>
        <begin position="17"/>
        <end position="61"/>
    </location>
</feature>
<dbReference type="InterPro" id="IPR000713">
    <property type="entry name" value="Mur_ligase_N"/>
</dbReference>
<dbReference type="PANTHER" id="PTHR43024:SF1">
    <property type="entry name" value="UDP-N-ACETYLMURAMOYL-TRIPEPTIDE--D-ALANYL-D-ALANINE LIGASE"/>
    <property type="match status" value="1"/>
</dbReference>
<comment type="pathway">
    <text evidence="10 11">Cell wall biogenesis; peptidoglycan biosynthesis.</text>
</comment>
<dbReference type="GO" id="GO:0047480">
    <property type="term" value="F:UDP-N-acetylmuramoyl-tripeptide-D-alanyl-D-alanine ligase activity"/>
    <property type="evidence" value="ECO:0007669"/>
    <property type="project" value="UniProtKB-UniRule"/>
</dbReference>
<dbReference type="GO" id="GO:0071555">
    <property type="term" value="P:cell wall organization"/>
    <property type="evidence" value="ECO:0007669"/>
    <property type="project" value="UniProtKB-KW"/>
</dbReference>
<feature type="binding site" evidence="10">
    <location>
        <begin position="98"/>
        <end position="104"/>
    </location>
    <ligand>
        <name>ATP</name>
        <dbReference type="ChEBI" id="CHEBI:30616"/>
    </ligand>
</feature>
<keyword evidence="1 10" id="KW-0963">Cytoplasm</keyword>
<evidence type="ECO:0000256" key="5">
    <source>
        <dbReference type="ARBA" id="ARBA00022840"/>
    </source>
</evidence>
<keyword evidence="8 10" id="KW-0131">Cell cycle</keyword>
<comment type="catalytic activity">
    <reaction evidence="10 11">
        <text>D-alanyl-D-alanine + UDP-N-acetyl-alpha-D-muramoyl-L-alanyl-gamma-D-glutamyl-meso-2,6-diaminopimelate + ATP = UDP-N-acetyl-alpha-D-muramoyl-L-alanyl-gamma-D-glutamyl-meso-2,6-diaminopimeloyl-D-alanyl-D-alanine + ADP + phosphate + H(+)</text>
        <dbReference type="Rhea" id="RHEA:28374"/>
        <dbReference type="ChEBI" id="CHEBI:15378"/>
        <dbReference type="ChEBI" id="CHEBI:30616"/>
        <dbReference type="ChEBI" id="CHEBI:43474"/>
        <dbReference type="ChEBI" id="CHEBI:57822"/>
        <dbReference type="ChEBI" id="CHEBI:61386"/>
        <dbReference type="ChEBI" id="CHEBI:83905"/>
        <dbReference type="ChEBI" id="CHEBI:456216"/>
        <dbReference type="EC" id="6.3.2.10"/>
    </reaction>
</comment>
<dbReference type="InterPro" id="IPR036615">
    <property type="entry name" value="Mur_ligase_C_dom_sf"/>
</dbReference>
<dbReference type="UniPathway" id="UPA00219"/>
<dbReference type="OrthoDB" id="9801978at2"/>
<keyword evidence="5 10" id="KW-0067">ATP-binding</keyword>
<dbReference type="SUPFAM" id="SSF53623">
    <property type="entry name" value="MurD-like peptide ligases, catalytic domain"/>
    <property type="match status" value="1"/>
</dbReference>
<dbReference type="GO" id="GO:0009252">
    <property type="term" value="P:peptidoglycan biosynthetic process"/>
    <property type="evidence" value="ECO:0007669"/>
    <property type="project" value="UniProtKB-UniRule"/>
</dbReference>
<organism evidence="15 16">
    <name type="scientific">Pedobacter lusitanus</name>
    <dbReference type="NCBI Taxonomy" id="1503925"/>
    <lineage>
        <taxon>Bacteria</taxon>
        <taxon>Pseudomonadati</taxon>
        <taxon>Bacteroidota</taxon>
        <taxon>Sphingobacteriia</taxon>
        <taxon>Sphingobacteriales</taxon>
        <taxon>Sphingobacteriaceae</taxon>
        <taxon>Pedobacter</taxon>
    </lineage>
</organism>
<name>A0A0D0GGP4_9SPHI</name>
<dbReference type="GO" id="GO:0008360">
    <property type="term" value="P:regulation of cell shape"/>
    <property type="evidence" value="ECO:0007669"/>
    <property type="project" value="UniProtKB-KW"/>
</dbReference>
<dbReference type="PANTHER" id="PTHR43024">
    <property type="entry name" value="UDP-N-ACETYLMURAMOYL-TRIPEPTIDE--D-ALANYL-D-ALANINE LIGASE"/>
    <property type="match status" value="1"/>
</dbReference>
<evidence type="ECO:0000256" key="9">
    <source>
        <dbReference type="ARBA" id="ARBA00023316"/>
    </source>
</evidence>
<sequence length="433" mass="47374">MSQIETIYQHYLSNPVVCTDTRSISAGCLFFALKGENFDANTFAGEALKQGAAFAVIDNANYRINDKCLLVDDVLTTLQDLARYHRTQLHIPVIGLTGSNGKTTTKELINAVLAEKYNSFATKGNLNNHIGVPLSILSISADTEIAVIEMGANHQKEIEFLCTIAQPTHGMITNIGMAHLDGFGGFEGVKKGKAELFAYLKKTQGIAFVNRDNAYIMEMSTVAGLTSLVYYGKEGENTISGHLVKSDPLIELTWKKQNEDFNAKANLTGAYNFENILAAICIATFFELSPDQINKGLAGYYPNNNRSQLTKTATNTVICDFYNANPSSMTAALANISILEAKNKVAIIGDMFELGPETEKQHHEIAALAEKSGLHTVILIGKHFYLLKDQFSGLFFSTPKEAEAWLKENPITNSLVLLKGSRGMALEQLLPTL</sequence>
<keyword evidence="7 10" id="KW-0573">Peptidoglycan synthesis</keyword>
<evidence type="ECO:0000256" key="6">
    <source>
        <dbReference type="ARBA" id="ARBA00022960"/>
    </source>
</evidence>
<evidence type="ECO:0000256" key="8">
    <source>
        <dbReference type="ARBA" id="ARBA00023306"/>
    </source>
</evidence>
<comment type="caution">
    <text evidence="15">The sequence shown here is derived from an EMBL/GenBank/DDBJ whole genome shotgun (WGS) entry which is preliminary data.</text>
</comment>
<dbReference type="InterPro" id="IPR005863">
    <property type="entry name" value="UDP-N-AcMur_synth"/>
</dbReference>
<dbReference type="GO" id="GO:0051301">
    <property type="term" value="P:cell division"/>
    <property type="evidence" value="ECO:0007669"/>
    <property type="project" value="UniProtKB-KW"/>
</dbReference>
<evidence type="ECO:0000256" key="7">
    <source>
        <dbReference type="ARBA" id="ARBA00022984"/>
    </source>
</evidence>
<dbReference type="InterPro" id="IPR036565">
    <property type="entry name" value="Mur-like_cat_sf"/>
</dbReference>
<keyword evidence="6 10" id="KW-0133">Cell shape</keyword>
<keyword evidence="9 10" id="KW-0961">Cell wall biogenesis/degradation</keyword>
<dbReference type="InterPro" id="IPR051046">
    <property type="entry name" value="MurCDEF_CellWall_CoF430Synth"/>
</dbReference>
<dbReference type="InterPro" id="IPR013221">
    <property type="entry name" value="Mur_ligase_cen"/>
</dbReference>
<dbReference type="EMBL" id="JXRA01000061">
    <property type="protein sequence ID" value="KIO76457.1"/>
    <property type="molecule type" value="Genomic_DNA"/>
</dbReference>
<evidence type="ECO:0000313" key="15">
    <source>
        <dbReference type="EMBL" id="KIO76457.1"/>
    </source>
</evidence>
<evidence type="ECO:0000256" key="3">
    <source>
        <dbReference type="ARBA" id="ARBA00022618"/>
    </source>
</evidence>
<evidence type="ECO:0000256" key="11">
    <source>
        <dbReference type="RuleBase" id="RU004136"/>
    </source>
</evidence>
<evidence type="ECO:0000259" key="13">
    <source>
        <dbReference type="Pfam" id="PF02875"/>
    </source>
</evidence>
<comment type="function">
    <text evidence="10 11">Involved in cell wall formation. Catalyzes the final step in the synthesis of UDP-N-acetylmuramoyl-pentapeptide, the precursor of murein.</text>
</comment>
<accession>A0A0D0GGP4</accession>
<dbReference type="Gene3D" id="3.40.1190.10">
    <property type="entry name" value="Mur-like, catalytic domain"/>
    <property type="match status" value="1"/>
</dbReference>
<evidence type="ECO:0000256" key="10">
    <source>
        <dbReference type="HAMAP-Rule" id="MF_02019"/>
    </source>
</evidence>
<feature type="domain" description="Mur ligase C-terminal" evidence="13">
    <location>
        <begin position="306"/>
        <end position="422"/>
    </location>
</feature>
<comment type="subcellular location">
    <subcellularLocation>
        <location evidence="10 11">Cytoplasm</location>
    </subcellularLocation>
</comment>
<dbReference type="SUPFAM" id="SSF63418">
    <property type="entry name" value="MurE/MurF N-terminal domain"/>
    <property type="match status" value="1"/>
</dbReference>
<dbReference type="Pfam" id="PF01225">
    <property type="entry name" value="Mur_ligase"/>
    <property type="match status" value="1"/>
</dbReference>
<dbReference type="Proteomes" id="UP000032049">
    <property type="component" value="Unassembled WGS sequence"/>
</dbReference>
<dbReference type="GO" id="GO:0005737">
    <property type="term" value="C:cytoplasm"/>
    <property type="evidence" value="ECO:0007669"/>
    <property type="project" value="UniProtKB-SubCell"/>
</dbReference>
<dbReference type="InterPro" id="IPR004101">
    <property type="entry name" value="Mur_ligase_C"/>
</dbReference>
<keyword evidence="3 10" id="KW-0132">Cell division</keyword>
<comment type="similarity">
    <text evidence="10">Belongs to the MurCDEF family. MurF subfamily.</text>
</comment>
<keyword evidence="16" id="KW-1185">Reference proteome</keyword>
<proteinExistence type="inferred from homology"/>
<dbReference type="Pfam" id="PF02875">
    <property type="entry name" value="Mur_ligase_C"/>
    <property type="match status" value="1"/>
</dbReference>
<dbReference type="GO" id="GO:0005524">
    <property type="term" value="F:ATP binding"/>
    <property type="evidence" value="ECO:0007669"/>
    <property type="project" value="UniProtKB-UniRule"/>
</dbReference>
<dbReference type="EC" id="6.3.2.10" evidence="10 11"/>
<evidence type="ECO:0000256" key="2">
    <source>
        <dbReference type="ARBA" id="ARBA00022598"/>
    </source>
</evidence>
<evidence type="ECO:0000313" key="16">
    <source>
        <dbReference type="Proteomes" id="UP000032049"/>
    </source>
</evidence>
<dbReference type="RefSeq" id="WP_041882957.1">
    <property type="nucleotide sequence ID" value="NZ_CP157278.1"/>
</dbReference>
<dbReference type="HAMAP" id="MF_02019">
    <property type="entry name" value="MurF"/>
    <property type="match status" value="1"/>
</dbReference>
<dbReference type="GO" id="GO:0008766">
    <property type="term" value="F:UDP-N-acetylmuramoylalanyl-D-glutamyl-2,6-diaminopimelate-D-alanyl-D-alanine ligase activity"/>
    <property type="evidence" value="ECO:0007669"/>
    <property type="project" value="RHEA"/>
</dbReference>
<dbReference type="AlphaFoldDB" id="A0A0D0GGP4"/>
<dbReference type="SUPFAM" id="SSF53244">
    <property type="entry name" value="MurD-like peptide ligases, peptide-binding domain"/>
    <property type="match status" value="1"/>
</dbReference>
<protein>
    <recommendedName>
        <fullName evidence="10 11">UDP-N-acetylmuramoyl-tripeptide--D-alanyl-D-alanine ligase</fullName>
        <ecNumber evidence="10 11">6.3.2.10</ecNumber>
    </recommendedName>
    <alternativeName>
        <fullName evidence="10">D-alanyl-D-alanine-adding enzyme</fullName>
    </alternativeName>
</protein>
<feature type="domain" description="Mur ligase central" evidence="14">
    <location>
        <begin position="97"/>
        <end position="283"/>
    </location>
</feature>
<gene>
    <name evidence="10" type="primary">murF</name>
    <name evidence="15" type="ORF">TH53_14515</name>
</gene>
<dbReference type="STRING" id="1503925.TH53_14515"/>
<evidence type="ECO:0000259" key="14">
    <source>
        <dbReference type="Pfam" id="PF08245"/>
    </source>
</evidence>
<evidence type="ECO:0000259" key="12">
    <source>
        <dbReference type="Pfam" id="PF01225"/>
    </source>
</evidence>
<dbReference type="Gene3D" id="3.90.190.20">
    <property type="entry name" value="Mur ligase, C-terminal domain"/>
    <property type="match status" value="1"/>
</dbReference>